<dbReference type="GO" id="GO:0005829">
    <property type="term" value="C:cytosol"/>
    <property type="evidence" value="ECO:0007669"/>
    <property type="project" value="TreeGrafter"/>
</dbReference>
<evidence type="ECO:0000313" key="3">
    <source>
        <dbReference type="Proteomes" id="UP000437875"/>
    </source>
</evidence>
<dbReference type="PANTHER" id="PTHR21197">
    <property type="entry name" value="UDP-GALACTOPYRANOSE MUTASE"/>
    <property type="match status" value="1"/>
</dbReference>
<gene>
    <name evidence="2" type="ORF">GP711_28540</name>
</gene>
<dbReference type="EMBL" id="WSGM01000686">
    <property type="protein sequence ID" value="KAE9718218.1"/>
    <property type="molecule type" value="Genomic_DNA"/>
</dbReference>
<dbReference type="Proteomes" id="UP000437875">
    <property type="component" value="Unassembled WGS sequence"/>
</dbReference>
<dbReference type="RefSeq" id="WP_284693073.1">
    <property type="nucleotide sequence ID" value="NZ_WSGM01000686.1"/>
</dbReference>
<dbReference type="GO" id="GO:0008767">
    <property type="term" value="F:UDP-galactopyranose mutase activity"/>
    <property type="evidence" value="ECO:0007669"/>
    <property type="project" value="InterPro"/>
</dbReference>
<protein>
    <submittedName>
        <fullName evidence="2">UDP-galactopyranose mutase</fullName>
    </submittedName>
</protein>
<reference evidence="2 3" key="1">
    <citation type="submission" date="2019-10" db="EMBL/GenBank/DDBJ databases">
        <title>Antimicrobial-resistant enteric bacteria are widely distributed amongst people, animals and the environment in northern Tanzania.</title>
        <authorList>
            <person name="Subbiah M."/>
            <person name="Call D.R."/>
        </authorList>
    </citation>
    <scope>NUCLEOTIDE SEQUENCE [LARGE SCALE GENOMIC DNA]</scope>
    <source>
        <strain evidence="2 3">TzEc067</strain>
    </source>
</reference>
<dbReference type="GO" id="GO:0050660">
    <property type="term" value="F:flavin adenine dinucleotide binding"/>
    <property type="evidence" value="ECO:0007669"/>
    <property type="project" value="TreeGrafter"/>
</dbReference>
<organism evidence="2 3">
    <name type="scientific">Escherichia coli</name>
    <dbReference type="NCBI Taxonomy" id="562"/>
    <lineage>
        <taxon>Bacteria</taxon>
        <taxon>Pseudomonadati</taxon>
        <taxon>Pseudomonadota</taxon>
        <taxon>Gammaproteobacteria</taxon>
        <taxon>Enterobacterales</taxon>
        <taxon>Enterobacteriaceae</taxon>
        <taxon>Escherichia</taxon>
    </lineage>
</organism>
<feature type="domain" description="UDP-galactopyranose mutase C-terminal" evidence="1">
    <location>
        <begin position="1"/>
        <end position="46"/>
    </location>
</feature>
<dbReference type="InterPro" id="IPR015899">
    <property type="entry name" value="UDP-GalPyranose_mutase_C"/>
</dbReference>
<dbReference type="AlphaFoldDB" id="A0A6N6WRB3"/>
<accession>A0A6N6WRB3</accession>
<sequence>PQEWKEGDEPYYPINDAKNMELFKKYRMLAKDENIIFGGRLAEYKYYDMHQVIRSALNTVEAL</sequence>
<evidence type="ECO:0000313" key="2">
    <source>
        <dbReference type="EMBL" id="KAE9718218.1"/>
    </source>
</evidence>
<dbReference type="Pfam" id="PF03275">
    <property type="entry name" value="GLF"/>
    <property type="match status" value="1"/>
</dbReference>
<evidence type="ECO:0000259" key="1">
    <source>
        <dbReference type="Pfam" id="PF03275"/>
    </source>
</evidence>
<dbReference type="PANTHER" id="PTHR21197:SF0">
    <property type="entry name" value="UDP-GALACTOPYRANOSE MUTASE"/>
    <property type="match status" value="1"/>
</dbReference>
<name>A0A6N6WRB3_ECOLX</name>
<dbReference type="Gene3D" id="3.40.50.720">
    <property type="entry name" value="NAD(P)-binding Rossmann-like Domain"/>
    <property type="match status" value="1"/>
</dbReference>
<proteinExistence type="predicted"/>
<feature type="non-terminal residue" evidence="2">
    <location>
        <position position="1"/>
    </location>
</feature>
<comment type="caution">
    <text evidence="2">The sequence shown here is derived from an EMBL/GenBank/DDBJ whole genome shotgun (WGS) entry which is preliminary data.</text>
</comment>